<dbReference type="Proteomes" id="UP000324241">
    <property type="component" value="Unassembled WGS sequence"/>
</dbReference>
<dbReference type="GO" id="GO:0000976">
    <property type="term" value="F:transcription cis-regulatory region binding"/>
    <property type="evidence" value="ECO:0007669"/>
    <property type="project" value="TreeGrafter"/>
</dbReference>
<evidence type="ECO:0000259" key="7">
    <source>
        <dbReference type="PROSITE" id="PS50048"/>
    </source>
</evidence>
<dbReference type="PROSITE" id="PS00463">
    <property type="entry name" value="ZN2_CY6_FUNGAL_1"/>
    <property type="match status" value="1"/>
</dbReference>
<dbReference type="Pfam" id="PF00172">
    <property type="entry name" value="Zn_clus"/>
    <property type="match status" value="1"/>
</dbReference>
<dbReference type="PROSITE" id="PS50048">
    <property type="entry name" value="ZN2_CY6_FUNGAL_2"/>
    <property type="match status" value="1"/>
</dbReference>
<dbReference type="PANTHER" id="PTHR31845">
    <property type="entry name" value="FINGER DOMAIN PROTEIN, PUTATIVE-RELATED"/>
    <property type="match status" value="1"/>
</dbReference>
<accession>A0A5M9MI07</accession>
<keyword evidence="6" id="KW-0539">Nucleus</keyword>
<dbReference type="EMBL" id="QUQM01000006">
    <property type="protein sequence ID" value="KAA8644964.1"/>
    <property type="molecule type" value="Genomic_DNA"/>
</dbReference>
<evidence type="ECO:0000313" key="9">
    <source>
        <dbReference type="Proteomes" id="UP000324241"/>
    </source>
</evidence>
<dbReference type="GO" id="GO:0000981">
    <property type="term" value="F:DNA-binding transcription factor activity, RNA polymerase II-specific"/>
    <property type="evidence" value="ECO:0007669"/>
    <property type="project" value="InterPro"/>
</dbReference>
<gene>
    <name evidence="8" type="ORF">ATNIH1004_009175</name>
</gene>
<keyword evidence="3" id="KW-0805">Transcription regulation</keyword>
<dbReference type="CDD" id="cd00067">
    <property type="entry name" value="GAL4"/>
    <property type="match status" value="1"/>
</dbReference>
<dbReference type="OrthoDB" id="5424793at2759"/>
<comment type="caution">
    <text evidence="8">The sequence shown here is derived from an EMBL/GenBank/DDBJ whole genome shotgun (WGS) entry which is preliminary data.</text>
</comment>
<evidence type="ECO:0000313" key="8">
    <source>
        <dbReference type="EMBL" id="KAA8644964.1"/>
    </source>
</evidence>
<dbReference type="SUPFAM" id="SSF57701">
    <property type="entry name" value="Zn2/Cys6 DNA-binding domain"/>
    <property type="match status" value="1"/>
</dbReference>
<keyword evidence="4" id="KW-0238">DNA-binding</keyword>
<keyword evidence="5" id="KW-0804">Transcription</keyword>
<dbReference type="RefSeq" id="XP_033424325.1">
    <property type="nucleotide sequence ID" value="XM_033573773.1"/>
</dbReference>
<evidence type="ECO:0000256" key="5">
    <source>
        <dbReference type="ARBA" id="ARBA00023163"/>
    </source>
</evidence>
<dbReference type="GeneID" id="54331877"/>
<comment type="subcellular location">
    <subcellularLocation>
        <location evidence="1">Nucleus</location>
    </subcellularLocation>
</comment>
<evidence type="ECO:0000256" key="4">
    <source>
        <dbReference type="ARBA" id="ARBA00023125"/>
    </source>
</evidence>
<dbReference type="Gene3D" id="4.10.240.10">
    <property type="entry name" value="Zn(2)-C6 fungal-type DNA-binding domain"/>
    <property type="match status" value="1"/>
</dbReference>
<evidence type="ECO:0000256" key="1">
    <source>
        <dbReference type="ARBA" id="ARBA00004123"/>
    </source>
</evidence>
<proteinExistence type="predicted"/>
<sequence>MESDLASMNSDVHAAKQRQSKRMSLACEKCRVLKVKCIRLEEGQPCTKCARSQSQCIVPESKRPPRPPQRKTPRLVDLESKLTYILGRLDAPANVANSITPSSKPSAIAEYVENQSQVHLTTEGIGQERLTDNFIETFRPSKNLNATEMAWELSDSVENAWITDLGLSSSVLQHHLDNFRGIKSYFPFVLLPEGMRATSMAEDRPFLLLAVVASSSSKYPHLQNALIGKIKEIISHRVVIADQRTADVLDQRTGTHLQGSPSSSQQPGQSELCSREACHGYHAVKIRIHEMGLVYQYGQRRPLFSRGSKDSEMPSAPPMVIDNLVKCVSSTKEYLDNFLAIPTKEYSVLPIAIWYQVILALFVLYRLSVGLSEVPEWNTDIAQVTVDLEVYLTLLTSRLKSIQPDGLSQSSCLFAMFPKIMESVKASYTSAKGHPAPVRDGIRAHQNFDEPGGKAFSGRENGQSRCPGFQNLNRNPSIAPGPISSTDHCAQLSSIAVEIEGIENDMLWSDLLINNALYDIPST</sequence>
<dbReference type="PANTHER" id="PTHR31845:SF10">
    <property type="entry name" value="ZN(II)2CYS6 TRANSCRIPTION FACTOR (EUROFUNG)"/>
    <property type="match status" value="1"/>
</dbReference>
<dbReference type="InterPro" id="IPR036864">
    <property type="entry name" value="Zn2-C6_fun-type_DNA-bd_sf"/>
</dbReference>
<keyword evidence="2" id="KW-0862">Zinc</keyword>
<dbReference type="GO" id="GO:0008270">
    <property type="term" value="F:zinc ion binding"/>
    <property type="evidence" value="ECO:0007669"/>
    <property type="project" value="InterPro"/>
</dbReference>
<evidence type="ECO:0000256" key="2">
    <source>
        <dbReference type="ARBA" id="ARBA00022833"/>
    </source>
</evidence>
<reference evidence="8 9" key="1">
    <citation type="submission" date="2019-08" db="EMBL/GenBank/DDBJ databases">
        <title>The genome sequence of a newly discovered highly antifungal drug resistant Aspergillus species, Aspergillus tanneri NIH 1004.</title>
        <authorList>
            <person name="Mounaud S."/>
            <person name="Singh I."/>
            <person name="Joardar V."/>
            <person name="Pakala S."/>
            <person name="Pakala S."/>
            <person name="Venepally P."/>
            <person name="Chung J.K."/>
            <person name="Losada L."/>
            <person name="Nierman W.C."/>
        </authorList>
    </citation>
    <scope>NUCLEOTIDE SEQUENCE [LARGE SCALE GENOMIC DNA]</scope>
    <source>
        <strain evidence="8 9">NIH1004</strain>
    </source>
</reference>
<dbReference type="GO" id="GO:0009893">
    <property type="term" value="P:positive regulation of metabolic process"/>
    <property type="evidence" value="ECO:0007669"/>
    <property type="project" value="UniProtKB-ARBA"/>
</dbReference>
<dbReference type="InterPro" id="IPR001138">
    <property type="entry name" value="Zn2Cys6_DnaBD"/>
</dbReference>
<dbReference type="AlphaFoldDB" id="A0A5M9MI07"/>
<evidence type="ECO:0000256" key="6">
    <source>
        <dbReference type="ARBA" id="ARBA00023242"/>
    </source>
</evidence>
<name>A0A5M9MI07_9EURO</name>
<dbReference type="InterPro" id="IPR051089">
    <property type="entry name" value="prtT"/>
</dbReference>
<feature type="domain" description="Zn(2)-C6 fungal-type" evidence="7">
    <location>
        <begin position="26"/>
        <end position="58"/>
    </location>
</feature>
<protein>
    <recommendedName>
        <fullName evidence="7">Zn(2)-C6 fungal-type domain-containing protein</fullName>
    </recommendedName>
</protein>
<dbReference type="SMART" id="SM00066">
    <property type="entry name" value="GAL4"/>
    <property type="match status" value="1"/>
</dbReference>
<evidence type="ECO:0000256" key="3">
    <source>
        <dbReference type="ARBA" id="ARBA00023015"/>
    </source>
</evidence>
<dbReference type="GO" id="GO:0005634">
    <property type="term" value="C:nucleus"/>
    <property type="evidence" value="ECO:0007669"/>
    <property type="project" value="UniProtKB-SubCell"/>
</dbReference>
<organism evidence="8 9">
    <name type="scientific">Aspergillus tanneri</name>
    <dbReference type="NCBI Taxonomy" id="1220188"/>
    <lineage>
        <taxon>Eukaryota</taxon>
        <taxon>Fungi</taxon>
        <taxon>Dikarya</taxon>
        <taxon>Ascomycota</taxon>
        <taxon>Pezizomycotina</taxon>
        <taxon>Eurotiomycetes</taxon>
        <taxon>Eurotiomycetidae</taxon>
        <taxon>Eurotiales</taxon>
        <taxon>Aspergillaceae</taxon>
        <taxon>Aspergillus</taxon>
        <taxon>Aspergillus subgen. Circumdati</taxon>
    </lineage>
</organism>